<organism evidence="1 2">
    <name type="scientific">Pseudomonas fluorescens</name>
    <dbReference type="NCBI Taxonomy" id="294"/>
    <lineage>
        <taxon>Bacteria</taxon>
        <taxon>Pseudomonadati</taxon>
        <taxon>Pseudomonadota</taxon>
        <taxon>Gammaproteobacteria</taxon>
        <taxon>Pseudomonadales</taxon>
        <taxon>Pseudomonadaceae</taxon>
        <taxon>Pseudomonas</taxon>
    </lineage>
</organism>
<dbReference type="Proteomes" id="UP000327167">
    <property type="component" value="Unassembled WGS sequence"/>
</dbReference>
<accession>A0A5E6PYT5</accession>
<sequence>MYNEAQFDEAIKQGWDYFSTLQPNYYENNFYGQVRAIEGYKRLSVEDKNSYFKEGNQKSYASQYGWVIYQNAYKNALNALILGGLKKLRKEGGASLFTNFGTTSYTPDKHTADFFSTPGSWEIQHVGSILSEKFWWPLMNDCWLLGGVHRLCVFYLAYKTGLDKSFLWSTKGGGRPTILGREIIALEACGYKRIRHRFEASLGFMFGVVNGDAALNATFDTIRVAAEACDSVDKILKFMTHETVDGSATIELSEPVVAWDINNLENIYWKYELSGVARMTGRIVNSQRRDDPQGQYVEIQLINGRQLWQRRGFPTESMFTAHWNKVYVRREIVEAILRRANRELVLSV</sequence>
<evidence type="ECO:0000313" key="1">
    <source>
        <dbReference type="EMBL" id="VVM48077.1"/>
    </source>
</evidence>
<dbReference type="EMBL" id="CABVHJ010000002">
    <property type="protein sequence ID" value="VVM48077.1"/>
    <property type="molecule type" value="Genomic_DNA"/>
</dbReference>
<dbReference type="RefSeq" id="WP_150649286.1">
    <property type="nucleotide sequence ID" value="NZ_CABVHJ010000002.1"/>
</dbReference>
<evidence type="ECO:0000313" key="2">
    <source>
        <dbReference type="Proteomes" id="UP000327167"/>
    </source>
</evidence>
<name>A0A5E6PYT5_PSEFL</name>
<proteinExistence type="predicted"/>
<gene>
    <name evidence="1" type="ORF">PS655_00628</name>
</gene>
<dbReference type="AlphaFoldDB" id="A0A5E6PYT5"/>
<protein>
    <submittedName>
        <fullName evidence="1">Uncharacterized protein</fullName>
    </submittedName>
</protein>
<reference evidence="1 2" key="1">
    <citation type="submission" date="2019-09" db="EMBL/GenBank/DDBJ databases">
        <authorList>
            <person name="Chandra G."/>
            <person name="Truman W A."/>
        </authorList>
    </citation>
    <scope>NUCLEOTIDE SEQUENCE [LARGE SCALE GENOMIC DNA]</scope>
    <source>
        <strain evidence="1">PS655</strain>
    </source>
</reference>